<keyword evidence="4 5" id="KW-0694">RNA-binding</keyword>
<comment type="caution">
    <text evidence="7">The sequence shown here is derived from an EMBL/GenBank/DDBJ whole genome shotgun (WGS) entry which is preliminary data.</text>
</comment>
<dbReference type="Pfam" id="PF00013">
    <property type="entry name" value="KH_1"/>
    <property type="match status" value="1"/>
</dbReference>
<dbReference type="EMBL" id="NXLW01000001">
    <property type="protein sequence ID" value="RDU73727.1"/>
    <property type="molecule type" value="Genomic_DNA"/>
</dbReference>
<accession>A0A3D8J899</accession>
<evidence type="ECO:0000313" key="7">
    <source>
        <dbReference type="EMBL" id="RDU73727.1"/>
    </source>
</evidence>
<evidence type="ECO:0000259" key="6">
    <source>
        <dbReference type="SMART" id="SM00322"/>
    </source>
</evidence>
<dbReference type="InterPro" id="IPR020568">
    <property type="entry name" value="Ribosomal_Su5_D2-typ_SF"/>
</dbReference>
<dbReference type="Proteomes" id="UP000256424">
    <property type="component" value="Unassembled WGS sequence"/>
</dbReference>
<dbReference type="Pfam" id="PF01138">
    <property type="entry name" value="RNase_PH"/>
    <property type="match status" value="2"/>
</dbReference>
<reference evidence="7 8" key="1">
    <citation type="submission" date="2018-04" db="EMBL/GenBank/DDBJ databases">
        <title>Novel Campyloabacter and Helicobacter Species and Strains.</title>
        <authorList>
            <person name="Mannion A.J."/>
            <person name="Shen Z."/>
            <person name="Fox J.G."/>
        </authorList>
    </citation>
    <scope>NUCLEOTIDE SEQUENCE [LARGE SCALE GENOMIC DNA]</scope>
    <source>
        <strain evidence="7 8">MIT 97-5075</strain>
    </source>
</reference>
<dbReference type="GO" id="GO:0004654">
    <property type="term" value="F:polyribonucleotide nucleotidyltransferase activity"/>
    <property type="evidence" value="ECO:0007669"/>
    <property type="project" value="InterPro"/>
</dbReference>
<feature type="domain" description="K Homology" evidence="6">
    <location>
        <begin position="594"/>
        <end position="660"/>
    </location>
</feature>
<dbReference type="InterPro" id="IPR012162">
    <property type="entry name" value="PNPase"/>
</dbReference>
<keyword evidence="3" id="KW-0548">Nucleotidyltransferase</keyword>
<keyword evidence="2 7" id="KW-0808">Transferase</keyword>
<dbReference type="PANTHER" id="PTHR11252:SF0">
    <property type="entry name" value="POLYRIBONUCLEOTIDE NUCLEOTIDYLTRANSFERASE 1, MITOCHONDRIAL"/>
    <property type="match status" value="1"/>
</dbReference>
<dbReference type="SUPFAM" id="SSF54791">
    <property type="entry name" value="Eukaryotic type KH-domain (KH-domain type I)"/>
    <property type="match status" value="1"/>
</dbReference>
<keyword evidence="8" id="KW-1185">Reference proteome</keyword>
<dbReference type="GO" id="GO:0005829">
    <property type="term" value="C:cytosol"/>
    <property type="evidence" value="ECO:0007669"/>
    <property type="project" value="TreeGrafter"/>
</dbReference>
<name>A0A3D8J899_9HELI</name>
<dbReference type="Gene3D" id="3.30.230.70">
    <property type="entry name" value="GHMP Kinase, N-terminal domain"/>
    <property type="match status" value="2"/>
</dbReference>
<evidence type="ECO:0000256" key="3">
    <source>
        <dbReference type="ARBA" id="ARBA00022695"/>
    </source>
</evidence>
<protein>
    <submittedName>
        <fullName evidence="7">Polyribonucleotide nucleotidyltransferase</fullName>
    </submittedName>
</protein>
<dbReference type="InterPro" id="IPR001247">
    <property type="entry name" value="ExoRNase_PH_dom1"/>
</dbReference>
<evidence type="ECO:0000256" key="2">
    <source>
        <dbReference type="ARBA" id="ARBA00022679"/>
    </source>
</evidence>
<dbReference type="InterPro" id="IPR004088">
    <property type="entry name" value="KH_dom_type_1"/>
</dbReference>
<dbReference type="InterPro" id="IPR036345">
    <property type="entry name" value="ExoRNase_PH_dom2_sf"/>
</dbReference>
<dbReference type="SUPFAM" id="SSF46915">
    <property type="entry name" value="Polynucleotide phosphorylase/guanosine pentaphosphate synthase (PNPase/GPSI), domain 3"/>
    <property type="match status" value="1"/>
</dbReference>
<dbReference type="InterPro" id="IPR036612">
    <property type="entry name" value="KH_dom_type_1_sf"/>
</dbReference>
<dbReference type="FunFam" id="3.30.1370.10:FF:000001">
    <property type="entry name" value="Polyribonucleotide nucleotidyltransferase"/>
    <property type="match status" value="1"/>
</dbReference>
<evidence type="ECO:0000256" key="4">
    <source>
        <dbReference type="ARBA" id="ARBA00022884"/>
    </source>
</evidence>
<dbReference type="InterPro" id="IPR004087">
    <property type="entry name" value="KH_dom"/>
</dbReference>
<dbReference type="Pfam" id="PF03726">
    <property type="entry name" value="PNPase"/>
    <property type="match status" value="1"/>
</dbReference>
<dbReference type="GO" id="GO:0000175">
    <property type="term" value="F:3'-5'-RNA exonuclease activity"/>
    <property type="evidence" value="ECO:0007669"/>
    <property type="project" value="TreeGrafter"/>
</dbReference>
<dbReference type="Gene3D" id="3.30.1370.10">
    <property type="entry name" value="K Homology domain, type 1"/>
    <property type="match status" value="1"/>
</dbReference>
<organism evidence="7 8">
    <name type="scientific">Helicobacter aurati</name>
    <dbReference type="NCBI Taxonomy" id="137778"/>
    <lineage>
        <taxon>Bacteria</taxon>
        <taxon>Pseudomonadati</taxon>
        <taxon>Campylobacterota</taxon>
        <taxon>Epsilonproteobacteria</taxon>
        <taxon>Campylobacterales</taxon>
        <taxon>Helicobacteraceae</taxon>
        <taxon>Helicobacter</taxon>
    </lineage>
</organism>
<proteinExistence type="predicted"/>
<dbReference type="AlphaFoldDB" id="A0A3D8J899"/>
<evidence type="ECO:0000313" key="8">
    <source>
        <dbReference type="Proteomes" id="UP000256424"/>
    </source>
</evidence>
<dbReference type="GO" id="GO:0003723">
    <property type="term" value="F:RNA binding"/>
    <property type="evidence" value="ECO:0007669"/>
    <property type="project" value="UniProtKB-UniRule"/>
</dbReference>
<dbReference type="SUPFAM" id="SSF55666">
    <property type="entry name" value="Ribonuclease PH domain 2-like"/>
    <property type="match status" value="1"/>
</dbReference>
<evidence type="ECO:0000256" key="1">
    <source>
        <dbReference type="ARBA" id="ARBA00022490"/>
    </source>
</evidence>
<dbReference type="GO" id="GO:0006396">
    <property type="term" value="P:RNA processing"/>
    <property type="evidence" value="ECO:0007669"/>
    <property type="project" value="InterPro"/>
</dbReference>
<dbReference type="SMART" id="SM00322">
    <property type="entry name" value="KH"/>
    <property type="match status" value="1"/>
</dbReference>
<evidence type="ECO:0000256" key="5">
    <source>
        <dbReference type="PROSITE-ProRule" id="PRU00117"/>
    </source>
</evidence>
<dbReference type="CDD" id="cd02393">
    <property type="entry name" value="KH-I_PNPase"/>
    <property type="match status" value="1"/>
</dbReference>
<dbReference type="InterPro" id="IPR027408">
    <property type="entry name" value="PNPase/RNase_PH_dom_sf"/>
</dbReference>
<gene>
    <name evidence="7" type="ORF">CQA66_00650</name>
</gene>
<dbReference type="PROSITE" id="PS50084">
    <property type="entry name" value="KH_TYPE_1"/>
    <property type="match status" value="1"/>
</dbReference>
<dbReference type="InterPro" id="IPR015848">
    <property type="entry name" value="PNPase_PH_RNA-bd_bac/org-type"/>
</dbReference>
<keyword evidence="1" id="KW-0963">Cytoplasm</keyword>
<dbReference type="GO" id="GO:0006402">
    <property type="term" value="P:mRNA catabolic process"/>
    <property type="evidence" value="ECO:0007669"/>
    <property type="project" value="InterPro"/>
</dbReference>
<dbReference type="InterPro" id="IPR036456">
    <property type="entry name" value="PNPase_PH_RNA-bd_sf"/>
</dbReference>
<dbReference type="PANTHER" id="PTHR11252">
    <property type="entry name" value="POLYRIBONUCLEOTIDE NUCLEOTIDYLTRANSFERASE"/>
    <property type="match status" value="1"/>
</dbReference>
<dbReference type="SUPFAM" id="SSF54211">
    <property type="entry name" value="Ribosomal protein S5 domain 2-like"/>
    <property type="match status" value="2"/>
</dbReference>
<dbReference type="NCBIfam" id="NF008805">
    <property type="entry name" value="PRK11824.1"/>
    <property type="match status" value="1"/>
</dbReference>
<sequence length="676" mass="75788">MVMKTLKIDNGGQQESYTFNKYAQSSDISVMQKVGGSMILCTICVDYYNPLNESFLPLTVQYIEKMYAIGKIPQGFIKKEGKPSESEILVSRLIDRSLRPLFPKHFPYPVQISLLVLSYDGKSDICRDALNLAGISLFCSSIPLSCNYVPIGVRIVRHNDNGRDSFSLGHNLMSLQDSSLDLFVSGVYTESQKDNIDLIAQLTMIEMHVLKTFTQVPATFDYQTQEQSACDEYHLIEHSNEIPQALLLHSLLLARKHIATISKLYTQSFRSFVKPKHSLGIDSNVQLNLQQQIASEFGMQIQQYMLADSKSERKSHFDTLLKQIATHYNLSQDQETYRKIESCIDNSKREMTRQMILEQKIRVDGRSLKQIRPLSIESNPLPFAHGSACFSRGETQALVTCTLGSQNDAKIEDTILMQKKKKIFFHYNFPPFCVGEVAPIGASNRREIGHGNLALKAIESNVRDIPSTLRIVSEILQSNGSSSMASVCGATLAILGADVGMHNMVAGIAMGLVYRDIYNYSILSDITGAEDYHGDMDLKVAGNEQGFTALQLDVKIDCITQEILAQTLTQAQEGLQSILESMRQVVITPNYDVLPQSLDFTINPLRIAEIIGQGGKTIKEIIAKFKIHIDFNKEKGIVILYGASQHVLCQAKDYIIEILKKKERKESHKLDSFPNE</sequence>